<proteinExistence type="predicted"/>
<evidence type="ECO:0000313" key="3">
    <source>
        <dbReference type="Proteomes" id="UP000054477"/>
    </source>
</evidence>
<feature type="region of interest" description="Disordered" evidence="1">
    <location>
        <begin position="52"/>
        <end position="103"/>
    </location>
</feature>
<dbReference type="Proteomes" id="UP000054477">
    <property type="component" value="Unassembled WGS sequence"/>
</dbReference>
<evidence type="ECO:0000313" key="2">
    <source>
        <dbReference type="EMBL" id="KIK02676.1"/>
    </source>
</evidence>
<organism evidence="2 3">
    <name type="scientific">Laccaria amethystina LaAM-08-1</name>
    <dbReference type="NCBI Taxonomy" id="1095629"/>
    <lineage>
        <taxon>Eukaryota</taxon>
        <taxon>Fungi</taxon>
        <taxon>Dikarya</taxon>
        <taxon>Basidiomycota</taxon>
        <taxon>Agaricomycotina</taxon>
        <taxon>Agaricomycetes</taxon>
        <taxon>Agaricomycetidae</taxon>
        <taxon>Agaricales</taxon>
        <taxon>Agaricineae</taxon>
        <taxon>Hydnangiaceae</taxon>
        <taxon>Laccaria</taxon>
    </lineage>
</organism>
<evidence type="ECO:0000256" key="1">
    <source>
        <dbReference type="SAM" id="MobiDB-lite"/>
    </source>
</evidence>
<name>A0A0C9XCP6_9AGAR</name>
<dbReference type="OrthoDB" id="206201at2759"/>
<reference evidence="2 3" key="1">
    <citation type="submission" date="2014-04" db="EMBL/GenBank/DDBJ databases">
        <authorList>
            <consortium name="DOE Joint Genome Institute"/>
            <person name="Kuo A."/>
            <person name="Kohler A."/>
            <person name="Nagy L.G."/>
            <person name="Floudas D."/>
            <person name="Copeland A."/>
            <person name="Barry K.W."/>
            <person name="Cichocki N."/>
            <person name="Veneault-Fourrey C."/>
            <person name="LaButti K."/>
            <person name="Lindquist E.A."/>
            <person name="Lipzen A."/>
            <person name="Lundell T."/>
            <person name="Morin E."/>
            <person name="Murat C."/>
            <person name="Sun H."/>
            <person name="Tunlid A."/>
            <person name="Henrissat B."/>
            <person name="Grigoriev I.V."/>
            <person name="Hibbett D.S."/>
            <person name="Martin F."/>
            <person name="Nordberg H.P."/>
            <person name="Cantor M.N."/>
            <person name="Hua S.X."/>
        </authorList>
    </citation>
    <scope>NUCLEOTIDE SEQUENCE [LARGE SCALE GENOMIC DNA]</scope>
    <source>
        <strain evidence="2 3">LaAM-08-1</strain>
    </source>
</reference>
<dbReference type="STRING" id="1095629.A0A0C9XCP6"/>
<accession>A0A0C9XCP6</accession>
<gene>
    <name evidence="2" type="ORF">K443DRAFT_512070</name>
</gene>
<reference evidence="3" key="2">
    <citation type="submission" date="2015-01" db="EMBL/GenBank/DDBJ databases">
        <title>Evolutionary Origins and Diversification of the Mycorrhizal Mutualists.</title>
        <authorList>
            <consortium name="DOE Joint Genome Institute"/>
            <consortium name="Mycorrhizal Genomics Consortium"/>
            <person name="Kohler A."/>
            <person name="Kuo A."/>
            <person name="Nagy L.G."/>
            <person name="Floudas D."/>
            <person name="Copeland A."/>
            <person name="Barry K.W."/>
            <person name="Cichocki N."/>
            <person name="Veneault-Fourrey C."/>
            <person name="LaButti K."/>
            <person name="Lindquist E.A."/>
            <person name="Lipzen A."/>
            <person name="Lundell T."/>
            <person name="Morin E."/>
            <person name="Murat C."/>
            <person name="Riley R."/>
            <person name="Ohm R."/>
            <person name="Sun H."/>
            <person name="Tunlid A."/>
            <person name="Henrissat B."/>
            <person name="Grigoriev I.V."/>
            <person name="Hibbett D.S."/>
            <person name="Martin F."/>
        </authorList>
    </citation>
    <scope>NUCLEOTIDE SEQUENCE [LARGE SCALE GENOMIC DNA]</scope>
    <source>
        <strain evidence="3">LaAM-08-1</strain>
    </source>
</reference>
<dbReference type="AlphaFoldDB" id="A0A0C9XCP6"/>
<dbReference type="EMBL" id="KN838589">
    <property type="protein sequence ID" value="KIK02676.1"/>
    <property type="molecule type" value="Genomic_DNA"/>
</dbReference>
<sequence length="203" mass="22138">MMLMIWDGRQTFSVENTGNASKKYKLTHFPAGTALTVNAVRSFIGLQRLRTSTHPHCRQPNSPPSDPSHSSTLPPRSLSSPTHLPSAPDHPKPSLPSSLPQLSPPKGLDAATFSLYSGFIEIAAPSESLHVTYIGLAASLKDKQVVDNSDVFFGEKIPALLDSQGNVQRSPTNYMFVAADVPTLLWRLTFGTPISRSQQPWSF</sequence>
<dbReference type="HOGENOM" id="CLU_1349133_0_0_1"/>
<protein>
    <submittedName>
        <fullName evidence="2">Uncharacterized protein</fullName>
    </submittedName>
</protein>
<keyword evidence="3" id="KW-1185">Reference proteome</keyword>
<feature type="compositionally biased region" description="Low complexity" evidence="1">
    <location>
        <begin position="67"/>
        <end position="86"/>
    </location>
</feature>